<protein>
    <submittedName>
        <fullName evidence="1">Phytanoyl-CoA dioxygenase family protein</fullName>
    </submittedName>
</protein>
<name>A0AAE3GVR2_9CYAN</name>
<proteinExistence type="predicted"/>
<keyword evidence="2" id="KW-1185">Reference proteome</keyword>
<dbReference type="PANTHER" id="PTHR20883">
    <property type="entry name" value="PHYTANOYL-COA DIOXYGENASE DOMAIN CONTAINING 1"/>
    <property type="match status" value="1"/>
</dbReference>
<organism evidence="1 2">
    <name type="scientific">Limnofasciculus baicalensis BBK-W-15</name>
    <dbReference type="NCBI Taxonomy" id="2699891"/>
    <lineage>
        <taxon>Bacteria</taxon>
        <taxon>Bacillati</taxon>
        <taxon>Cyanobacteriota</taxon>
        <taxon>Cyanophyceae</taxon>
        <taxon>Coleofasciculales</taxon>
        <taxon>Coleofasciculaceae</taxon>
        <taxon>Limnofasciculus</taxon>
        <taxon>Limnofasciculus baicalensis</taxon>
    </lineage>
</organism>
<sequence length="264" mass="29617">MKLTREQVEEYEVEGFLFIKELFPPDEMSLIRDQIPTVIADEAVGKVWEEDGKTLRTLYGIHFTNQIFRNLVRHPRLLQPGQQLFGNDLYVFRSKIVMKPAFTGGMWGWHQDSAFAQYYEEIPSPKGGNVILFLDEVNEFNSPVYYIAGSHKEGILEAANSSSTTNSSFTLAKETIAKFVDRGGIVAPKGAAGSVLFVHYDTLHGSVGNISPFERSNFVITYSCTEESALSHKKEKPPYLSTSDITPLLPLSENEVVRLLTNSD</sequence>
<dbReference type="GO" id="GO:0016706">
    <property type="term" value="F:2-oxoglutarate-dependent dioxygenase activity"/>
    <property type="evidence" value="ECO:0007669"/>
    <property type="project" value="UniProtKB-ARBA"/>
</dbReference>
<dbReference type="RefSeq" id="WP_254014004.1">
    <property type="nucleotide sequence ID" value="NZ_JAMZMM010000303.1"/>
</dbReference>
<evidence type="ECO:0000313" key="1">
    <source>
        <dbReference type="EMBL" id="MCP2731259.1"/>
    </source>
</evidence>
<gene>
    <name evidence="1" type="ORF">NJ959_22810</name>
</gene>
<dbReference type="GO" id="GO:0005506">
    <property type="term" value="F:iron ion binding"/>
    <property type="evidence" value="ECO:0007669"/>
    <property type="project" value="UniProtKB-ARBA"/>
</dbReference>
<reference evidence="1" key="1">
    <citation type="submission" date="2022-06" db="EMBL/GenBank/DDBJ databases">
        <title>New cyanobacteria of genus Symplocastrum in benthos of Lake Baikal.</title>
        <authorList>
            <person name="Sorokovikova E."/>
            <person name="Tikhonova I."/>
            <person name="Krasnopeev A."/>
            <person name="Evseev P."/>
            <person name="Gladkikh A."/>
            <person name="Belykh O."/>
        </authorList>
    </citation>
    <scope>NUCLEOTIDE SEQUENCE</scope>
    <source>
        <strain evidence="1">BBK-W-15</strain>
    </source>
</reference>
<dbReference type="AlphaFoldDB" id="A0AAE3GVR2"/>
<dbReference type="Gene3D" id="2.60.120.620">
    <property type="entry name" value="q2cbj1_9rhob like domain"/>
    <property type="match status" value="1"/>
</dbReference>
<accession>A0AAE3GVR2</accession>
<dbReference type="EMBL" id="JAMZMM010000303">
    <property type="protein sequence ID" value="MCP2731259.1"/>
    <property type="molecule type" value="Genomic_DNA"/>
</dbReference>
<dbReference type="PANTHER" id="PTHR20883:SF48">
    <property type="entry name" value="ECTOINE DIOXYGENASE"/>
    <property type="match status" value="1"/>
</dbReference>
<dbReference type="InterPro" id="IPR008775">
    <property type="entry name" value="Phytyl_CoA_dOase-like"/>
</dbReference>
<keyword evidence="1" id="KW-0560">Oxidoreductase</keyword>
<keyword evidence="1" id="KW-0223">Dioxygenase</keyword>
<evidence type="ECO:0000313" key="2">
    <source>
        <dbReference type="Proteomes" id="UP001204953"/>
    </source>
</evidence>
<dbReference type="Pfam" id="PF05721">
    <property type="entry name" value="PhyH"/>
    <property type="match status" value="1"/>
</dbReference>
<dbReference type="Proteomes" id="UP001204953">
    <property type="component" value="Unassembled WGS sequence"/>
</dbReference>
<dbReference type="SUPFAM" id="SSF51197">
    <property type="entry name" value="Clavaminate synthase-like"/>
    <property type="match status" value="1"/>
</dbReference>
<comment type="caution">
    <text evidence="1">The sequence shown here is derived from an EMBL/GenBank/DDBJ whole genome shotgun (WGS) entry which is preliminary data.</text>
</comment>